<organism evidence="2">
    <name type="scientific">Culex pipiens</name>
    <name type="common">House mosquito</name>
    <dbReference type="NCBI Taxonomy" id="7175"/>
    <lineage>
        <taxon>Eukaryota</taxon>
        <taxon>Metazoa</taxon>
        <taxon>Ecdysozoa</taxon>
        <taxon>Arthropoda</taxon>
        <taxon>Hexapoda</taxon>
        <taxon>Insecta</taxon>
        <taxon>Pterygota</taxon>
        <taxon>Neoptera</taxon>
        <taxon>Endopterygota</taxon>
        <taxon>Diptera</taxon>
        <taxon>Nematocera</taxon>
        <taxon>Culicoidea</taxon>
        <taxon>Culicidae</taxon>
        <taxon>Culicinae</taxon>
        <taxon>Culicini</taxon>
        <taxon>Culex</taxon>
        <taxon>Culex</taxon>
    </lineage>
</organism>
<dbReference type="EMBL" id="HBUE01214052">
    <property type="protein sequence ID" value="CAG6535884.1"/>
    <property type="molecule type" value="Transcribed_RNA"/>
</dbReference>
<evidence type="ECO:0000256" key="1">
    <source>
        <dbReference type="SAM" id="MobiDB-lite"/>
    </source>
</evidence>
<feature type="region of interest" description="Disordered" evidence="1">
    <location>
        <begin position="1"/>
        <end position="58"/>
    </location>
</feature>
<evidence type="ECO:0000313" key="2">
    <source>
        <dbReference type="EMBL" id="CAG6535884.1"/>
    </source>
</evidence>
<proteinExistence type="predicted"/>
<dbReference type="EMBL" id="HBUE01320560">
    <property type="protein sequence ID" value="CAG6587872.1"/>
    <property type="molecule type" value="Transcribed_RNA"/>
</dbReference>
<protein>
    <submittedName>
        <fullName evidence="2">(northern house mosquito) hypothetical protein</fullName>
    </submittedName>
</protein>
<sequence length="120" mass="13722">MTDCWAAATSRRNEQPPKGETPLMPQRRRPRVNPSRLGTTPRANLPHHRKSPSKPKTDDLAAWMISSTTTVTTRRPSQTFSKTPKAWRTCRNHRCRRCHPPLRHHRIPPCRSWAAAATSA</sequence>
<reference evidence="2" key="1">
    <citation type="submission" date="2021-05" db="EMBL/GenBank/DDBJ databases">
        <authorList>
            <person name="Alioto T."/>
            <person name="Alioto T."/>
            <person name="Gomez Garrido J."/>
        </authorList>
    </citation>
    <scope>NUCLEOTIDE SEQUENCE</scope>
</reference>
<name>A0A8D8MPD9_CULPI</name>
<accession>A0A8D8MPD9</accession>
<dbReference type="AlphaFoldDB" id="A0A8D8MPD9"/>